<keyword evidence="3" id="KW-1185">Reference proteome</keyword>
<reference evidence="2 3" key="1">
    <citation type="submission" date="2019-07" db="EMBL/GenBank/DDBJ databases">
        <authorList>
            <person name="Kim J."/>
        </authorList>
    </citation>
    <scope>NUCLEOTIDE SEQUENCE [LARGE SCALE GENOMIC DNA]</scope>
    <source>
        <strain evidence="3">dk17</strain>
    </source>
</reference>
<dbReference type="RefSeq" id="WP_146379837.1">
    <property type="nucleotide sequence ID" value="NZ_VOEJ01000001.1"/>
</dbReference>
<feature type="transmembrane region" description="Helical" evidence="1">
    <location>
        <begin position="15"/>
        <end position="32"/>
    </location>
</feature>
<gene>
    <name evidence="2" type="ORF">FPZ43_00205</name>
</gene>
<evidence type="ECO:0000313" key="2">
    <source>
        <dbReference type="EMBL" id="TWR30940.1"/>
    </source>
</evidence>
<organism evidence="2 3">
    <name type="scientific">Mucilaginibacter pallidiroseus</name>
    <dbReference type="NCBI Taxonomy" id="2599295"/>
    <lineage>
        <taxon>Bacteria</taxon>
        <taxon>Pseudomonadati</taxon>
        <taxon>Bacteroidota</taxon>
        <taxon>Sphingobacteriia</taxon>
        <taxon>Sphingobacteriales</taxon>
        <taxon>Sphingobacteriaceae</taxon>
        <taxon>Mucilaginibacter</taxon>
    </lineage>
</organism>
<keyword evidence="1" id="KW-1133">Transmembrane helix</keyword>
<protein>
    <submittedName>
        <fullName evidence="2">Uncharacterized protein</fullName>
    </submittedName>
</protein>
<evidence type="ECO:0000256" key="1">
    <source>
        <dbReference type="SAM" id="Phobius"/>
    </source>
</evidence>
<dbReference type="AlphaFoldDB" id="A0A563UHR5"/>
<comment type="caution">
    <text evidence="2">The sequence shown here is derived from an EMBL/GenBank/DDBJ whole genome shotgun (WGS) entry which is preliminary data.</text>
</comment>
<dbReference type="Proteomes" id="UP000320042">
    <property type="component" value="Unassembled WGS sequence"/>
</dbReference>
<keyword evidence="1" id="KW-0812">Transmembrane</keyword>
<keyword evidence="1" id="KW-0472">Membrane</keyword>
<proteinExistence type="predicted"/>
<name>A0A563UHR5_9SPHI</name>
<evidence type="ECO:0000313" key="3">
    <source>
        <dbReference type="Proteomes" id="UP000320042"/>
    </source>
</evidence>
<dbReference type="OrthoDB" id="755458at2"/>
<accession>A0A563UHR5</accession>
<dbReference type="EMBL" id="VOEJ01000001">
    <property type="protein sequence ID" value="TWR30940.1"/>
    <property type="molecule type" value="Genomic_DNA"/>
</dbReference>
<sequence length="240" mass="26072">MSQQQLLPPGKPNTALMVVIALLTLIILVLLFKSPLPGPPAGPSTLPPPPDHHIGVVKEKTGKVISYKYNAHFDINSLQLQTKTDGLITVDFLPHTAAKVMETGPVGQLVNLTITSRPNDEQVGNRLVSIKNAATDSTFVMTELPPPPDVPGQLIENFNIANPIVVTDNYGGIVALRKGDLFFHFKPGLVDDIAGQIKASKLFGIQAVRRGDQLGFVNVKHDKVYIVLSLHIDNKTFLVR</sequence>